<dbReference type="EMBL" id="JAPQKT010000009">
    <property type="protein sequence ID" value="KAJ5221169.1"/>
    <property type="molecule type" value="Genomic_DNA"/>
</dbReference>
<dbReference type="GO" id="GO:0001228">
    <property type="term" value="F:DNA-binding transcription activator activity, RNA polymerase II-specific"/>
    <property type="evidence" value="ECO:0007669"/>
    <property type="project" value="TreeGrafter"/>
</dbReference>
<keyword evidence="8" id="KW-1185">Reference proteome</keyword>
<keyword evidence="2" id="KW-0238">DNA-binding</keyword>
<evidence type="ECO:0000313" key="8">
    <source>
        <dbReference type="Proteomes" id="UP001147733"/>
    </source>
</evidence>
<evidence type="ECO:0000256" key="3">
    <source>
        <dbReference type="ARBA" id="ARBA00023163"/>
    </source>
</evidence>
<dbReference type="AlphaFoldDB" id="A0A9W9NM50"/>
<dbReference type="InterPro" id="IPR036864">
    <property type="entry name" value="Zn2-C6_fun-type_DNA-bd_sf"/>
</dbReference>
<evidence type="ECO:0000256" key="4">
    <source>
        <dbReference type="ARBA" id="ARBA00023242"/>
    </source>
</evidence>
<evidence type="ECO:0000256" key="5">
    <source>
        <dbReference type="SAM" id="MobiDB-lite"/>
    </source>
</evidence>
<dbReference type="CDD" id="cd00067">
    <property type="entry name" value="GAL4"/>
    <property type="match status" value="1"/>
</dbReference>
<reference evidence="7" key="2">
    <citation type="journal article" date="2023" name="IMA Fungus">
        <title>Comparative genomic study of the Penicillium genus elucidates a diverse pangenome and 15 lateral gene transfer events.</title>
        <authorList>
            <person name="Petersen C."/>
            <person name="Sorensen T."/>
            <person name="Nielsen M.R."/>
            <person name="Sondergaard T.E."/>
            <person name="Sorensen J.L."/>
            <person name="Fitzpatrick D.A."/>
            <person name="Frisvad J.C."/>
            <person name="Nielsen K.L."/>
        </authorList>
    </citation>
    <scope>NUCLEOTIDE SEQUENCE</scope>
    <source>
        <strain evidence="7">IBT 23319</strain>
    </source>
</reference>
<feature type="region of interest" description="Disordered" evidence="5">
    <location>
        <begin position="43"/>
        <end position="87"/>
    </location>
</feature>
<dbReference type="GeneID" id="81388128"/>
<dbReference type="InterPro" id="IPR053157">
    <property type="entry name" value="Sterol_Uptake_Regulator"/>
</dbReference>
<sequence>MPRRTHRKSRNGCIECKRLSLAVALTGRKCDEKRPVCSHCTSSERECEYGPGFEPQIRRTEPPSTRSVSSQPQTPSLIEPTESDDGHQPVNMQHVELFYHLSTDVLDSFRPEFQGIDFPARQILKEVTLTPYLMNELLALAAIHRSTVEPRQEVRSFYLRQATELQTCALSIFNTTRPNVNAETCVPILIFSSSLGVHEMCKTLIFRETTFEPFMSKFVDYVSLHQGVKAVARGSWHLLRESILASFVKQGESSVADSGSSESGEVYQHLQSLLNSNGLSSTDEASCKQAISSLQSVLNFKSINSAESLSMNSILTWPIILDQGYTDLLRRRDPHALVILAHYGVMLHFRRDMWMCGDGGAFMVHLIAQHLGDQWSDWLAWPIQVVSQI</sequence>
<dbReference type="Proteomes" id="UP001147733">
    <property type="component" value="Unassembled WGS sequence"/>
</dbReference>
<evidence type="ECO:0000256" key="1">
    <source>
        <dbReference type="ARBA" id="ARBA00023015"/>
    </source>
</evidence>
<feature type="domain" description="Zn(2)-C6 fungal-type" evidence="6">
    <location>
        <begin position="28"/>
        <end position="49"/>
    </location>
</feature>
<dbReference type="Gene3D" id="4.10.240.10">
    <property type="entry name" value="Zn(2)-C6 fungal-type DNA-binding domain"/>
    <property type="match status" value="1"/>
</dbReference>
<dbReference type="Pfam" id="PF00172">
    <property type="entry name" value="Zn_clus"/>
    <property type="match status" value="1"/>
</dbReference>
<keyword evidence="1" id="KW-0805">Transcription regulation</keyword>
<dbReference type="OrthoDB" id="4937900at2759"/>
<name>A0A9W9NM50_PENCI</name>
<dbReference type="PANTHER" id="PTHR47784">
    <property type="entry name" value="STEROL UPTAKE CONTROL PROTEIN 2"/>
    <property type="match status" value="1"/>
</dbReference>
<dbReference type="SUPFAM" id="SSF57701">
    <property type="entry name" value="Zn2/Cys6 DNA-binding domain"/>
    <property type="match status" value="1"/>
</dbReference>
<dbReference type="GO" id="GO:0003677">
    <property type="term" value="F:DNA binding"/>
    <property type="evidence" value="ECO:0007669"/>
    <property type="project" value="UniProtKB-KW"/>
</dbReference>
<comment type="caution">
    <text evidence="7">The sequence shown here is derived from an EMBL/GenBank/DDBJ whole genome shotgun (WGS) entry which is preliminary data.</text>
</comment>
<accession>A0A9W9NM50</accession>
<dbReference type="RefSeq" id="XP_056496092.1">
    <property type="nucleotide sequence ID" value="XM_056648961.1"/>
</dbReference>
<organism evidence="7 8">
    <name type="scientific">Penicillium citrinum</name>
    <dbReference type="NCBI Taxonomy" id="5077"/>
    <lineage>
        <taxon>Eukaryota</taxon>
        <taxon>Fungi</taxon>
        <taxon>Dikarya</taxon>
        <taxon>Ascomycota</taxon>
        <taxon>Pezizomycotina</taxon>
        <taxon>Eurotiomycetes</taxon>
        <taxon>Eurotiomycetidae</taxon>
        <taxon>Eurotiales</taxon>
        <taxon>Aspergillaceae</taxon>
        <taxon>Penicillium</taxon>
    </lineage>
</organism>
<proteinExistence type="predicted"/>
<gene>
    <name evidence="7" type="ORF">N7469_010056</name>
</gene>
<keyword evidence="4" id="KW-0539">Nucleus</keyword>
<protein>
    <recommendedName>
        <fullName evidence="6">Zn(2)-C6 fungal-type domain-containing protein</fullName>
    </recommendedName>
</protein>
<reference evidence="7" key="1">
    <citation type="submission" date="2022-11" db="EMBL/GenBank/DDBJ databases">
        <authorList>
            <person name="Petersen C."/>
        </authorList>
    </citation>
    <scope>NUCLEOTIDE SEQUENCE</scope>
    <source>
        <strain evidence="7">IBT 23319</strain>
    </source>
</reference>
<dbReference type="GO" id="GO:0008270">
    <property type="term" value="F:zinc ion binding"/>
    <property type="evidence" value="ECO:0007669"/>
    <property type="project" value="InterPro"/>
</dbReference>
<dbReference type="InterPro" id="IPR001138">
    <property type="entry name" value="Zn2Cys6_DnaBD"/>
</dbReference>
<dbReference type="PANTHER" id="PTHR47784:SF4">
    <property type="entry name" value="ZN(II)2CYS6 TRANSCRIPTION FACTOR (EUROFUNG)"/>
    <property type="match status" value="1"/>
</dbReference>
<feature type="compositionally biased region" description="Polar residues" evidence="5">
    <location>
        <begin position="62"/>
        <end position="76"/>
    </location>
</feature>
<evidence type="ECO:0000256" key="2">
    <source>
        <dbReference type="ARBA" id="ARBA00023125"/>
    </source>
</evidence>
<keyword evidence="3" id="KW-0804">Transcription</keyword>
<evidence type="ECO:0000313" key="7">
    <source>
        <dbReference type="EMBL" id="KAJ5221169.1"/>
    </source>
</evidence>
<evidence type="ECO:0000259" key="6">
    <source>
        <dbReference type="Pfam" id="PF00172"/>
    </source>
</evidence>